<comment type="caution">
    <text evidence="1">The sequence shown here is derived from an EMBL/GenBank/DDBJ whole genome shotgun (WGS) entry which is preliminary data.</text>
</comment>
<dbReference type="RefSeq" id="WP_159368636.1">
    <property type="nucleotide sequence ID" value="NZ_WMEO01000003.1"/>
</dbReference>
<dbReference type="Proteomes" id="UP000460194">
    <property type="component" value="Unassembled WGS sequence"/>
</dbReference>
<protein>
    <submittedName>
        <fullName evidence="1">Uncharacterized protein</fullName>
    </submittedName>
</protein>
<gene>
    <name evidence="1" type="ORF">GLW36_03185</name>
</gene>
<evidence type="ECO:0000313" key="1">
    <source>
        <dbReference type="EMBL" id="MYL15653.1"/>
    </source>
</evidence>
<dbReference type="EMBL" id="WMEO01000003">
    <property type="protein sequence ID" value="MYL15653.1"/>
    <property type="molecule type" value="Genomic_DNA"/>
</dbReference>
<reference evidence="1 2" key="1">
    <citation type="submission" date="2019-11" db="EMBL/GenBank/DDBJ databases">
        <title>Genome sequences of 17 halophilic strains isolated from different environments.</title>
        <authorList>
            <person name="Furrow R.E."/>
        </authorList>
    </citation>
    <scope>NUCLEOTIDE SEQUENCE [LARGE SCALE GENOMIC DNA]</scope>
    <source>
        <strain evidence="1 2">22517_05_Cabo</strain>
    </source>
</reference>
<name>A0A6B1IAE2_9EURY</name>
<organism evidence="1 2">
    <name type="scientific">Halorubrum distributum</name>
    <dbReference type="NCBI Taxonomy" id="29283"/>
    <lineage>
        <taxon>Archaea</taxon>
        <taxon>Methanobacteriati</taxon>
        <taxon>Methanobacteriota</taxon>
        <taxon>Stenosarchaea group</taxon>
        <taxon>Halobacteria</taxon>
        <taxon>Halobacteriales</taxon>
        <taxon>Haloferacaceae</taxon>
        <taxon>Halorubrum</taxon>
        <taxon>Halorubrum distributum group</taxon>
    </lineage>
</organism>
<dbReference type="AlphaFoldDB" id="A0A6B1IAE2"/>
<sequence length="74" mass="8278">MSSDGLPTIAYTTESGERRRVRYERVPGEPWHAERHVDRWDDDGGEWAPCGGEALSELVIDDEHRAAVTVTEGP</sequence>
<evidence type="ECO:0000313" key="2">
    <source>
        <dbReference type="Proteomes" id="UP000460194"/>
    </source>
</evidence>
<proteinExistence type="predicted"/>
<accession>A0A6B1IAE2</accession>